<name>A0A8X6TCI6_NEPPI</name>
<keyword evidence="2" id="KW-1185">Reference proteome</keyword>
<sequence>MKANSFCHEDNKLVPDKQLRKDPKLKRVLKVLYHTELLQRRKSKLTEVSSSKHCLKMVQSDSIKQHLSITANFVYKVKNSLTGKQNIKRPLATIFWSVSSDSVLGTNKNVFSNPALKNGH</sequence>
<organism evidence="1 2">
    <name type="scientific">Nephila pilipes</name>
    <name type="common">Giant wood spider</name>
    <name type="synonym">Nephila maculata</name>
    <dbReference type="NCBI Taxonomy" id="299642"/>
    <lineage>
        <taxon>Eukaryota</taxon>
        <taxon>Metazoa</taxon>
        <taxon>Ecdysozoa</taxon>
        <taxon>Arthropoda</taxon>
        <taxon>Chelicerata</taxon>
        <taxon>Arachnida</taxon>
        <taxon>Araneae</taxon>
        <taxon>Araneomorphae</taxon>
        <taxon>Entelegynae</taxon>
        <taxon>Araneoidea</taxon>
        <taxon>Nephilidae</taxon>
        <taxon>Nephila</taxon>
    </lineage>
</organism>
<evidence type="ECO:0000313" key="1">
    <source>
        <dbReference type="EMBL" id="GFT01152.1"/>
    </source>
</evidence>
<gene>
    <name evidence="1" type="ORF">NPIL_214811</name>
</gene>
<dbReference type="Proteomes" id="UP000887013">
    <property type="component" value="Unassembled WGS sequence"/>
</dbReference>
<proteinExistence type="predicted"/>
<reference evidence="1" key="1">
    <citation type="submission" date="2020-08" db="EMBL/GenBank/DDBJ databases">
        <title>Multicomponent nature underlies the extraordinary mechanical properties of spider dragline silk.</title>
        <authorList>
            <person name="Kono N."/>
            <person name="Nakamura H."/>
            <person name="Mori M."/>
            <person name="Yoshida Y."/>
            <person name="Ohtoshi R."/>
            <person name="Malay A.D."/>
            <person name="Moran D.A.P."/>
            <person name="Tomita M."/>
            <person name="Numata K."/>
            <person name="Arakawa K."/>
        </authorList>
    </citation>
    <scope>NUCLEOTIDE SEQUENCE</scope>
</reference>
<evidence type="ECO:0000313" key="2">
    <source>
        <dbReference type="Proteomes" id="UP000887013"/>
    </source>
</evidence>
<protein>
    <submittedName>
        <fullName evidence="1">Uncharacterized protein</fullName>
    </submittedName>
</protein>
<dbReference type="EMBL" id="BMAW01006905">
    <property type="protein sequence ID" value="GFT01152.1"/>
    <property type="molecule type" value="Genomic_DNA"/>
</dbReference>
<dbReference type="AlphaFoldDB" id="A0A8X6TCI6"/>
<accession>A0A8X6TCI6</accession>
<comment type="caution">
    <text evidence="1">The sequence shown here is derived from an EMBL/GenBank/DDBJ whole genome shotgun (WGS) entry which is preliminary data.</text>
</comment>